<accession>A0A1F5DP37</accession>
<dbReference type="AlphaFoldDB" id="A0A1F5DP37"/>
<evidence type="ECO:0000256" key="1">
    <source>
        <dbReference type="SAM" id="MobiDB-lite"/>
    </source>
</evidence>
<dbReference type="EMBL" id="MEZT01000009">
    <property type="protein sequence ID" value="OGD56939.1"/>
    <property type="molecule type" value="Genomic_DNA"/>
</dbReference>
<evidence type="ECO:0000313" key="2">
    <source>
        <dbReference type="EMBL" id="OGD56939.1"/>
    </source>
</evidence>
<feature type="region of interest" description="Disordered" evidence="1">
    <location>
        <begin position="242"/>
        <end position="287"/>
    </location>
</feature>
<reference evidence="2 3" key="1">
    <citation type="journal article" date="2016" name="Nat. Commun.">
        <title>Thousands of microbial genomes shed light on interconnected biogeochemical processes in an aquifer system.</title>
        <authorList>
            <person name="Anantharaman K."/>
            <person name="Brown C.T."/>
            <person name="Hug L.A."/>
            <person name="Sharon I."/>
            <person name="Castelle C.J."/>
            <person name="Probst A.J."/>
            <person name="Thomas B.C."/>
            <person name="Singh A."/>
            <person name="Wilkins M.J."/>
            <person name="Karaoz U."/>
            <person name="Brodie E.L."/>
            <person name="Williams K.H."/>
            <person name="Hubbard S.S."/>
            <person name="Banfield J.F."/>
        </authorList>
    </citation>
    <scope>NUCLEOTIDE SEQUENCE [LARGE SCALE GENOMIC DNA]</scope>
</reference>
<name>A0A1F5DP37_9BACT</name>
<gene>
    <name evidence="2" type="ORF">A2V71_02980</name>
</gene>
<comment type="caution">
    <text evidence="2">The sequence shown here is derived from an EMBL/GenBank/DDBJ whole genome shotgun (WGS) entry which is preliminary data.</text>
</comment>
<sequence>MTYKQGLAPLAIVLIVTLCLAAGTATGYAFREPIQKAITGKSTDEELTEKLNQAETEKSKFELEGIATSVDATNSILTVKVKSSTDSIKELRLSEAPISVASSATIQSGDQKSLKIADIPIDSQVHVSGAISEGKLTATKILIQKENGLEKQGDNFALGGTVKEVGTDSLVLTVKTANAKVKDQKGKDVTIKVTDVTIIEKGDSVIALSDVKTDDDIQAIGVIVKEEYSATKIEVKIKEQAGTLEEEQENNAGEDSNIQNENQNQGQGAGSSNTGGNSSNSNSNKNE</sequence>
<evidence type="ECO:0000313" key="3">
    <source>
        <dbReference type="Proteomes" id="UP000178764"/>
    </source>
</evidence>
<evidence type="ECO:0008006" key="4">
    <source>
        <dbReference type="Google" id="ProtNLM"/>
    </source>
</evidence>
<proteinExistence type="predicted"/>
<feature type="compositionally biased region" description="Low complexity" evidence="1">
    <location>
        <begin position="256"/>
        <end position="287"/>
    </location>
</feature>
<dbReference type="Proteomes" id="UP000178764">
    <property type="component" value="Unassembled WGS sequence"/>
</dbReference>
<organism evidence="2 3">
    <name type="scientific">Candidatus Berkelbacteria bacterium RBG_13_40_8</name>
    <dbReference type="NCBI Taxonomy" id="1797467"/>
    <lineage>
        <taxon>Bacteria</taxon>
        <taxon>Candidatus Berkelbacteria</taxon>
    </lineage>
</organism>
<protein>
    <recommendedName>
        <fullName evidence="4">DUF5666 domain-containing protein</fullName>
    </recommendedName>
</protein>